<dbReference type="PROSITE" id="PS01045">
    <property type="entry name" value="SQUALEN_PHYTOEN_SYN_2"/>
    <property type="match status" value="1"/>
</dbReference>
<dbReference type="GO" id="GO:0004311">
    <property type="term" value="F:geranylgeranyl diphosphate synthase activity"/>
    <property type="evidence" value="ECO:0007669"/>
    <property type="project" value="InterPro"/>
</dbReference>
<organism evidence="2 3">
    <name type="scientific">Panacibacter microcysteis</name>
    <dbReference type="NCBI Taxonomy" id="2793269"/>
    <lineage>
        <taxon>Bacteria</taxon>
        <taxon>Pseudomonadati</taxon>
        <taxon>Bacteroidota</taxon>
        <taxon>Chitinophagia</taxon>
        <taxon>Chitinophagales</taxon>
        <taxon>Chitinophagaceae</taxon>
        <taxon>Panacibacter</taxon>
    </lineage>
</organism>
<dbReference type="SFLD" id="SFLDG01018">
    <property type="entry name" value="Squalene/Phytoene_Synthase_Lik"/>
    <property type="match status" value="1"/>
</dbReference>
<reference evidence="2" key="1">
    <citation type="submission" date="2020-11" db="EMBL/GenBank/DDBJ databases">
        <title>Bacterial whole genome sequence for Panacibacter sp. DH6.</title>
        <authorList>
            <person name="Le V."/>
            <person name="Ko S."/>
            <person name="Ahn C.-Y."/>
            <person name="Oh H.-M."/>
        </authorList>
    </citation>
    <scope>NUCLEOTIDE SEQUENCE</scope>
    <source>
        <strain evidence="2">DH6</strain>
    </source>
</reference>
<dbReference type="SFLD" id="SFLDG01212">
    <property type="entry name" value="Phytoene_synthase_like"/>
    <property type="match status" value="1"/>
</dbReference>
<comment type="caution">
    <text evidence="2">The sequence shown here is derived from an EMBL/GenBank/DDBJ whole genome shotgun (WGS) entry which is preliminary data.</text>
</comment>
<gene>
    <name evidence="2" type="ORF">I5907_05330</name>
</gene>
<dbReference type="Pfam" id="PF00494">
    <property type="entry name" value="SQS_PSY"/>
    <property type="match status" value="1"/>
</dbReference>
<dbReference type="InterPro" id="IPR019845">
    <property type="entry name" value="Squalene/phytoene_synthase_CS"/>
</dbReference>
<dbReference type="InterPro" id="IPR008949">
    <property type="entry name" value="Isoprenoid_synthase_dom_sf"/>
</dbReference>
<dbReference type="SUPFAM" id="SSF48576">
    <property type="entry name" value="Terpenoid synthases"/>
    <property type="match status" value="1"/>
</dbReference>
<dbReference type="Proteomes" id="UP000628448">
    <property type="component" value="Unassembled WGS sequence"/>
</dbReference>
<keyword evidence="3" id="KW-1185">Reference proteome</keyword>
<name>A0A931E1B1_9BACT</name>
<protein>
    <submittedName>
        <fullName evidence="2">Phytoene/squalene synthase family protein</fullName>
    </submittedName>
</protein>
<dbReference type="GO" id="GO:0051996">
    <property type="term" value="F:squalene synthase [NAD(P)H] activity"/>
    <property type="evidence" value="ECO:0007669"/>
    <property type="project" value="InterPro"/>
</dbReference>
<dbReference type="GO" id="GO:0016117">
    <property type="term" value="P:carotenoid biosynthetic process"/>
    <property type="evidence" value="ECO:0007669"/>
    <property type="project" value="UniProtKB-ARBA"/>
</dbReference>
<dbReference type="InterPro" id="IPR002060">
    <property type="entry name" value="Squ/phyt_synthse"/>
</dbReference>
<evidence type="ECO:0000313" key="2">
    <source>
        <dbReference type="EMBL" id="MBG9375645.1"/>
    </source>
</evidence>
<dbReference type="InterPro" id="IPR033904">
    <property type="entry name" value="Trans_IPPS_HH"/>
</dbReference>
<dbReference type="PANTHER" id="PTHR31480">
    <property type="entry name" value="BIFUNCTIONAL LYCOPENE CYCLASE/PHYTOENE SYNTHASE"/>
    <property type="match status" value="1"/>
</dbReference>
<dbReference type="AlphaFoldDB" id="A0A931E1B1"/>
<keyword evidence="1" id="KW-0808">Transferase</keyword>
<dbReference type="SFLD" id="SFLDS00005">
    <property type="entry name" value="Isoprenoid_Synthase_Type_I"/>
    <property type="match status" value="1"/>
</dbReference>
<dbReference type="InterPro" id="IPR044843">
    <property type="entry name" value="Trans_IPPS_bact-type"/>
</dbReference>
<evidence type="ECO:0000256" key="1">
    <source>
        <dbReference type="ARBA" id="ARBA00022679"/>
    </source>
</evidence>
<dbReference type="RefSeq" id="WP_196989685.1">
    <property type="nucleotide sequence ID" value="NZ_JADWYR010000001.1"/>
</dbReference>
<proteinExistence type="predicted"/>
<dbReference type="EMBL" id="JADWYR010000001">
    <property type="protein sequence ID" value="MBG9375645.1"/>
    <property type="molecule type" value="Genomic_DNA"/>
</dbReference>
<dbReference type="CDD" id="cd00683">
    <property type="entry name" value="Trans_IPPS_HH"/>
    <property type="match status" value="1"/>
</dbReference>
<evidence type="ECO:0000313" key="3">
    <source>
        <dbReference type="Proteomes" id="UP000628448"/>
    </source>
</evidence>
<dbReference type="Gene3D" id="1.10.600.10">
    <property type="entry name" value="Farnesyl Diphosphate Synthase"/>
    <property type="match status" value="1"/>
</dbReference>
<sequence length="278" mass="32592">MMHLFHETSRECSRVTTMRYSTSFSSAINLLHKGLRPHIYNIYGLVRFADEIVDTFHDQDKATLLEEFKKDTYLAIERQISLNPILHSFQETVNYYNIDLALVDAFFCSMELDLNKRRYDKAGYDKYIYGSAEVVGLMCLYVFCEGNQQLYDQLKPYARSLGAAFQKVNFLRDIKNDFESLDRTYFPQCDFRNFTTADKLAIEKDIQQDFDNAFTGILKLPMKARFGVYVAYKYYLSLFRKIKKLQPQTILEQRVRIPNYGKAMIVAKAGLRSQFNLL</sequence>
<accession>A0A931E1B1</accession>